<dbReference type="InterPro" id="IPR008231">
    <property type="entry name" value="CsaA"/>
</dbReference>
<dbReference type="SUPFAM" id="SSF48179">
    <property type="entry name" value="6-phosphogluconate dehydrogenase C-terminal domain-like"/>
    <property type="match status" value="1"/>
</dbReference>
<keyword evidence="4" id="KW-0820">tRNA-binding</keyword>
<comment type="pathway">
    <text evidence="1">Amino-acid biosynthesis; L-proline biosynthesis; L-proline from L-glutamate 5-semialdehyde: step 1/1.</text>
</comment>
<proteinExistence type="inferred from homology"/>
<organism evidence="13">
    <name type="scientific">Cyprideis torosa</name>
    <dbReference type="NCBI Taxonomy" id="163714"/>
    <lineage>
        <taxon>Eukaryota</taxon>
        <taxon>Metazoa</taxon>
        <taxon>Ecdysozoa</taxon>
        <taxon>Arthropoda</taxon>
        <taxon>Crustacea</taxon>
        <taxon>Oligostraca</taxon>
        <taxon>Ostracoda</taxon>
        <taxon>Podocopa</taxon>
        <taxon>Podocopida</taxon>
        <taxon>Cytherocopina</taxon>
        <taxon>Cytheroidea</taxon>
        <taxon>Cytherideidae</taxon>
        <taxon>Cyprideis</taxon>
    </lineage>
</organism>
<dbReference type="CDD" id="cd02798">
    <property type="entry name" value="tRNA_bind_CsaA"/>
    <property type="match status" value="1"/>
</dbReference>
<evidence type="ECO:0000256" key="11">
    <source>
        <dbReference type="ARBA" id="ARBA00042532"/>
    </source>
</evidence>
<dbReference type="NCBIfam" id="NF007494">
    <property type="entry name" value="PRK10089.1-3"/>
    <property type="match status" value="1"/>
</dbReference>
<dbReference type="InterPro" id="IPR002547">
    <property type="entry name" value="tRNA-bd_dom"/>
</dbReference>
<evidence type="ECO:0000256" key="6">
    <source>
        <dbReference type="ARBA" id="ARBA00022857"/>
    </source>
</evidence>
<dbReference type="InterPro" id="IPR036291">
    <property type="entry name" value="NAD(P)-bd_dom_sf"/>
</dbReference>
<keyword evidence="6" id="KW-0521">NADP</keyword>
<dbReference type="SUPFAM" id="SSF51735">
    <property type="entry name" value="NAD(P)-binding Rossmann-fold domains"/>
    <property type="match status" value="1"/>
</dbReference>
<reference evidence="13" key="1">
    <citation type="submission" date="2020-11" db="EMBL/GenBank/DDBJ databases">
        <authorList>
            <person name="Tran Van P."/>
        </authorList>
    </citation>
    <scope>NUCLEOTIDE SEQUENCE</scope>
</reference>
<dbReference type="InterPro" id="IPR000304">
    <property type="entry name" value="Pyrroline-COOH_reductase"/>
</dbReference>
<dbReference type="NCBIfam" id="TIGR00112">
    <property type="entry name" value="proC"/>
    <property type="match status" value="1"/>
</dbReference>
<evidence type="ECO:0000256" key="7">
    <source>
        <dbReference type="ARBA" id="ARBA00022884"/>
    </source>
</evidence>
<evidence type="ECO:0000256" key="9">
    <source>
        <dbReference type="ARBA" id="ARBA00038523"/>
    </source>
</evidence>
<keyword evidence="8" id="KW-0560">Oxidoreductase</keyword>
<dbReference type="GO" id="GO:0004735">
    <property type="term" value="F:pyrroline-5-carboxylate reductase activity"/>
    <property type="evidence" value="ECO:0007669"/>
    <property type="project" value="UniProtKB-EC"/>
</dbReference>
<name>A0A7R8WRK4_9CRUS</name>
<dbReference type="InterPro" id="IPR029036">
    <property type="entry name" value="P5CR_dimer"/>
</dbReference>
<evidence type="ECO:0000256" key="2">
    <source>
        <dbReference type="ARBA" id="ARBA00005525"/>
    </source>
</evidence>
<dbReference type="FunFam" id="2.40.50.140:FF:000165">
    <property type="entry name" value="Chaperone CsaA"/>
    <property type="match status" value="1"/>
</dbReference>
<evidence type="ECO:0000256" key="4">
    <source>
        <dbReference type="ARBA" id="ARBA00022555"/>
    </source>
</evidence>
<dbReference type="UniPathway" id="UPA00098">
    <property type="reaction ID" value="UER00361"/>
</dbReference>
<dbReference type="InterPro" id="IPR012340">
    <property type="entry name" value="NA-bd_OB-fold"/>
</dbReference>
<gene>
    <name evidence="13" type="ORF">CTOB1V02_LOCUS14670</name>
</gene>
<dbReference type="AlphaFoldDB" id="A0A7R8WRK4"/>
<evidence type="ECO:0000256" key="12">
    <source>
        <dbReference type="ARBA" id="ARBA00049975"/>
    </source>
</evidence>
<dbReference type="EC" id="1.5.1.2" evidence="3"/>
<evidence type="ECO:0000256" key="8">
    <source>
        <dbReference type="ARBA" id="ARBA00023002"/>
    </source>
</evidence>
<dbReference type="NCBIfam" id="NF007495">
    <property type="entry name" value="PRK10089.1-4"/>
    <property type="match status" value="1"/>
</dbReference>
<dbReference type="PANTHER" id="PTHR11645">
    <property type="entry name" value="PYRROLINE-5-CARBOXYLATE REDUCTASE"/>
    <property type="match status" value="1"/>
</dbReference>
<dbReference type="FunFam" id="1.10.3730.10:FF:000001">
    <property type="entry name" value="Pyrroline-5-carboxylate reductase"/>
    <property type="match status" value="1"/>
</dbReference>
<dbReference type="PANTHER" id="PTHR11645:SF0">
    <property type="entry name" value="PYRROLINE-5-CARBOXYLATE REDUCTASE 3"/>
    <property type="match status" value="1"/>
</dbReference>
<dbReference type="OrthoDB" id="197206at2759"/>
<dbReference type="Gene3D" id="2.40.50.140">
    <property type="entry name" value="Nucleic acid-binding proteins"/>
    <property type="match status" value="1"/>
</dbReference>
<dbReference type="HAMAP" id="MF_01925">
    <property type="entry name" value="P5C_reductase"/>
    <property type="match status" value="1"/>
</dbReference>
<keyword evidence="5" id="KW-0641">Proline biosynthesis</keyword>
<protein>
    <recommendedName>
        <fullName evidence="10">Pyrroline-5-carboxylate reductase 3</fullName>
        <ecNumber evidence="3">1.5.1.2</ecNumber>
    </recommendedName>
    <alternativeName>
        <fullName evidence="11">Pyrroline-5-carboxylate reductase-like protein</fullName>
    </alternativeName>
</protein>
<evidence type="ECO:0000256" key="5">
    <source>
        <dbReference type="ARBA" id="ARBA00022650"/>
    </source>
</evidence>
<comment type="subunit">
    <text evidence="9">Homodecamer; composed of 5 homodimers.</text>
</comment>
<dbReference type="NCBIfam" id="TIGR02222">
    <property type="entry name" value="chap_CsaA"/>
    <property type="match status" value="1"/>
</dbReference>
<dbReference type="PROSITE" id="PS50886">
    <property type="entry name" value="TRBD"/>
    <property type="match status" value="1"/>
</dbReference>
<sequence length="348" mass="35675">MGSAMLAGWLADGLSPASVWVQDPNPSDWLLAQNTQLNTELPPDPAIVLVAVKPQMMGAALPSLQALGNDDTLFVSIAAGTTLGALGAILGTDTPIIRAMPNTPAAIGKGITAIIGNHTVNSAQMASAAALLQAIGAVVTLETEAQMDAVTGLSGSGPAYVFHMIECLAAAGEAQGLPAPLALQLAKATVAGAGALAEQSEESPAQLRVNVTSPNGTTQAGLEVLMDGQGGLPPLIAKTITFDAFLAVDIRAGTITRAEPYPEARKPAIKLWIDFGPEIGEKKSSAQITEHYDISGLTGQQVMAVVNFPPRQIGKFMSEVLVLGVYDSSGAVVLLTPDKPVPNGGRMC</sequence>
<comment type="similarity">
    <text evidence="2">Belongs to the pyrroline-5-carboxylate reductase family.</text>
</comment>
<dbReference type="Gene3D" id="1.10.3730.10">
    <property type="entry name" value="ProC C-terminal domain-like"/>
    <property type="match status" value="1"/>
</dbReference>
<keyword evidence="7" id="KW-0694">RNA-binding</keyword>
<evidence type="ECO:0000313" key="13">
    <source>
        <dbReference type="EMBL" id="CAD7236855.1"/>
    </source>
</evidence>
<dbReference type="GO" id="GO:0000049">
    <property type="term" value="F:tRNA binding"/>
    <property type="evidence" value="ECO:0007669"/>
    <property type="project" value="UniProtKB-UniRule"/>
</dbReference>
<evidence type="ECO:0000256" key="3">
    <source>
        <dbReference type="ARBA" id="ARBA00012855"/>
    </source>
</evidence>
<keyword evidence="5" id="KW-0028">Amino-acid biosynthesis</keyword>
<comment type="function">
    <text evidence="12">Oxidoreductase that catalyzes the last step in proline biosynthesis, which corresponds to the reduction of pyrroline-5-carboxylate (P5C) to L-proline using NAD(P)H. Proline is synthesized from either glutamate or ornithine; both are converted to P5C, and then to proline via pyrroline-5-carboxylate reductases (PYCRs). PYCR3 is exclusively linked to the biosynthesis of proline from ornithine.</text>
</comment>
<dbReference type="Gene3D" id="3.40.50.720">
    <property type="entry name" value="NAD(P)-binding Rossmann-like Domain"/>
    <property type="match status" value="1"/>
</dbReference>
<dbReference type="SUPFAM" id="SSF50249">
    <property type="entry name" value="Nucleic acid-binding proteins"/>
    <property type="match status" value="1"/>
</dbReference>
<evidence type="ECO:0000256" key="10">
    <source>
        <dbReference type="ARBA" id="ARBA00039786"/>
    </source>
</evidence>
<dbReference type="Pfam" id="PF14748">
    <property type="entry name" value="P5CR_dimer"/>
    <property type="match status" value="1"/>
</dbReference>
<dbReference type="GO" id="GO:0055129">
    <property type="term" value="P:L-proline biosynthetic process"/>
    <property type="evidence" value="ECO:0007669"/>
    <property type="project" value="UniProtKB-UniPathway"/>
</dbReference>
<dbReference type="EMBL" id="OB682405">
    <property type="protein sequence ID" value="CAD7236855.1"/>
    <property type="molecule type" value="Genomic_DNA"/>
</dbReference>
<evidence type="ECO:0000256" key="1">
    <source>
        <dbReference type="ARBA" id="ARBA00005205"/>
    </source>
</evidence>
<dbReference type="InterPro" id="IPR008927">
    <property type="entry name" value="6-PGluconate_DH-like_C_sf"/>
</dbReference>
<accession>A0A7R8WRK4</accession>
<dbReference type="Pfam" id="PF01588">
    <property type="entry name" value="tRNA_bind"/>
    <property type="match status" value="1"/>
</dbReference>